<dbReference type="STRING" id="83401.SAMN05421742_101256"/>
<dbReference type="InterPro" id="IPR011330">
    <property type="entry name" value="Glyco_hydro/deAcase_b/a-brl"/>
</dbReference>
<protein>
    <recommendedName>
        <fullName evidence="5">Divergent polysaccharide deacetylase</fullName>
    </recommendedName>
</protein>
<dbReference type="Proteomes" id="UP000217076">
    <property type="component" value="Unassembled WGS sequence"/>
</dbReference>
<dbReference type="CDD" id="cd10936">
    <property type="entry name" value="CE4_DAC2"/>
    <property type="match status" value="1"/>
</dbReference>
<dbReference type="PANTHER" id="PTHR30105">
    <property type="entry name" value="UNCHARACTERIZED YIBQ-RELATED"/>
    <property type="match status" value="1"/>
</dbReference>
<keyword evidence="2" id="KW-1133">Transmembrane helix</keyword>
<dbReference type="GO" id="GO:0005975">
    <property type="term" value="P:carbohydrate metabolic process"/>
    <property type="evidence" value="ECO:0007669"/>
    <property type="project" value="InterPro"/>
</dbReference>
<evidence type="ECO:0000313" key="4">
    <source>
        <dbReference type="Proteomes" id="UP000217076"/>
    </source>
</evidence>
<reference evidence="4" key="1">
    <citation type="submission" date="2016-10" db="EMBL/GenBank/DDBJ databases">
        <authorList>
            <person name="Varghese N."/>
            <person name="Submissions S."/>
        </authorList>
    </citation>
    <scope>NUCLEOTIDE SEQUENCE [LARGE SCALE GENOMIC DNA]</scope>
    <source>
        <strain evidence="4">930I</strain>
    </source>
</reference>
<dbReference type="Gene3D" id="3.20.20.370">
    <property type="entry name" value="Glycoside hydrolase/deacetylase"/>
    <property type="match status" value="1"/>
</dbReference>
<name>A0A1G7U9L0_9PROT</name>
<dbReference type="SUPFAM" id="SSF88713">
    <property type="entry name" value="Glycoside hydrolase/deacetylase"/>
    <property type="match status" value="1"/>
</dbReference>
<dbReference type="InterPro" id="IPR006837">
    <property type="entry name" value="Divergent_DAC"/>
</dbReference>
<keyword evidence="2" id="KW-0472">Membrane</keyword>
<evidence type="ECO:0008006" key="5">
    <source>
        <dbReference type="Google" id="ProtNLM"/>
    </source>
</evidence>
<evidence type="ECO:0000256" key="2">
    <source>
        <dbReference type="SAM" id="Phobius"/>
    </source>
</evidence>
<evidence type="ECO:0000256" key="1">
    <source>
        <dbReference type="SAM" id="MobiDB-lite"/>
    </source>
</evidence>
<feature type="transmembrane region" description="Helical" evidence="2">
    <location>
        <begin position="21"/>
        <end position="44"/>
    </location>
</feature>
<proteinExistence type="predicted"/>
<keyword evidence="2" id="KW-0812">Transmembrane</keyword>
<keyword evidence="4" id="KW-1185">Reference proteome</keyword>
<dbReference type="AlphaFoldDB" id="A0A1G7U9L0"/>
<feature type="compositionally biased region" description="Pro residues" evidence="1">
    <location>
        <begin position="118"/>
        <end position="127"/>
    </location>
</feature>
<accession>A0A1G7U9L0</accession>
<dbReference type="EMBL" id="FNCV01000001">
    <property type="protein sequence ID" value="SDG44114.1"/>
    <property type="molecule type" value="Genomic_DNA"/>
</dbReference>
<gene>
    <name evidence="3" type="ORF">SAMN05421742_101256</name>
</gene>
<dbReference type="PANTHER" id="PTHR30105:SF2">
    <property type="entry name" value="DIVERGENT POLYSACCHARIDE DEACETYLASE SUPERFAMILY"/>
    <property type="match status" value="1"/>
</dbReference>
<feature type="compositionally biased region" description="Pro residues" evidence="1">
    <location>
        <begin position="136"/>
        <end position="155"/>
    </location>
</feature>
<evidence type="ECO:0000313" key="3">
    <source>
        <dbReference type="EMBL" id="SDG44114.1"/>
    </source>
</evidence>
<dbReference type="Pfam" id="PF04748">
    <property type="entry name" value="Polysacc_deac_2"/>
    <property type="match status" value="1"/>
</dbReference>
<sequence length="411" mass="43417">MTGNGWLILLADWARCHRRTALATGAALGGVGLLGLGVLLGVGLDLMLSEPPPRPVAHSAPTEPPPPRLSHRSTTAWPIYEDFSQAPEGPTGDRVPPSILDAPPTGDTTTPEGIVPPLARPPQPSAEPPSVARLLPPTPLPAPPEAADPDGAPTPPWRLNAVPVVADPGRDMVAVVIDDMGLDRRRTDRVIALPGPLTTSFLSYAEDLPAQTAAARRAGHELMIHLPMQPTNPAIDPGPGALTVDMDPLAISDALTRALASFPGFVGLNNHMGSRFTAQADPMRVVLSEVRRRGLLWLDSRTTADSVAGEQARHLGLPLAVRDVFLDHRAGRDVVRRQLAHLARIAHAHGYAVAIGHPRDDTIAELAPWIDSLPGKGLQLVPISAIVARYGLPANAPELAATPPNPEPTRP</sequence>
<feature type="region of interest" description="Disordered" evidence="1">
    <location>
        <begin position="52"/>
        <end position="155"/>
    </location>
</feature>
<organism evidence="3 4">
    <name type="scientific">Roseospirillum parvum</name>
    <dbReference type="NCBI Taxonomy" id="83401"/>
    <lineage>
        <taxon>Bacteria</taxon>
        <taxon>Pseudomonadati</taxon>
        <taxon>Pseudomonadota</taxon>
        <taxon>Alphaproteobacteria</taxon>
        <taxon>Rhodospirillales</taxon>
        <taxon>Rhodospirillaceae</taxon>
        <taxon>Roseospirillum</taxon>
    </lineage>
</organism>
<dbReference type="RefSeq" id="WP_092614183.1">
    <property type="nucleotide sequence ID" value="NZ_FNCV01000001.1"/>
</dbReference>